<dbReference type="EMBL" id="CAEZVF010000061">
    <property type="protein sequence ID" value="CAB4620449.1"/>
    <property type="molecule type" value="Genomic_DNA"/>
</dbReference>
<organism evidence="3">
    <name type="scientific">freshwater metagenome</name>
    <dbReference type="NCBI Taxonomy" id="449393"/>
    <lineage>
        <taxon>unclassified sequences</taxon>
        <taxon>metagenomes</taxon>
        <taxon>ecological metagenomes</taxon>
    </lineage>
</organism>
<name>A0A6J6I900_9ZZZZ</name>
<evidence type="ECO:0000313" key="2">
    <source>
        <dbReference type="EMBL" id="CAB4536600.1"/>
    </source>
</evidence>
<sequence length="255" mass="26938">MADVPELFPDLGPDDEQFVRETLQPRRPDGPVPPAVAARWQDQIAQLHVEAASPPQRRSRPQLRLAGAVASIAALALLAGVVLNSVSSTTTSPTVASGDVATPSNQDSVAGPLPIARTVTTSGLQYTPGAIRKQLQTLISQRQNKSAVAGSDPMVTSLVQPSPETSMGTSASVLDPASQLFIADELARAKCFVEITGSDARSPVLLDIGQFSSQPAALIAFATQANSQQLDIWVVRPSCTTGEPEILWFGRIQRP</sequence>
<proteinExistence type="predicted"/>
<gene>
    <name evidence="2" type="ORF">UFOPK1446_00173</name>
    <name evidence="3" type="ORF">UFOPK1939_00527</name>
</gene>
<dbReference type="AlphaFoldDB" id="A0A6J6I900"/>
<reference evidence="3" key="1">
    <citation type="submission" date="2020-05" db="EMBL/GenBank/DDBJ databases">
        <authorList>
            <person name="Chiriac C."/>
            <person name="Salcher M."/>
            <person name="Ghai R."/>
            <person name="Kavagutti S V."/>
        </authorList>
    </citation>
    <scope>NUCLEOTIDE SEQUENCE</scope>
</reference>
<accession>A0A6J6I900</accession>
<feature type="region of interest" description="Disordered" evidence="1">
    <location>
        <begin position="88"/>
        <end position="112"/>
    </location>
</feature>
<evidence type="ECO:0000313" key="3">
    <source>
        <dbReference type="EMBL" id="CAB4620449.1"/>
    </source>
</evidence>
<evidence type="ECO:0000256" key="1">
    <source>
        <dbReference type="SAM" id="MobiDB-lite"/>
    </source>
</evidence>
<protein>
    <submittedName>
        <fullName evidence="3">Unannotated protein</fullName>
    </submittedName>
</protein>
<dbReference type="EMBL" id="CAEZSO010000020">
    <property type="protein sequence ID" value="CAB4536600.1"/>
    <property type="molecule type" value="Genomic_DNA"/>
</dbReference>